<feature type="binding site" evidence="9">
    <location>
        <position position="221"/>
    </location>
    <ligand>
        <name>D-dopa</name>
        <dbReference type="ChEBI" id="CHEBI:149689"/>
    </ligand>
</feature>
<proteinExistence type="inferred from homology"/>
<accession>A0AA94XUA0</accession>
<name>A0AA94XUA0_9MICC</name>
<comment type="catalytic activity">
    <reaction evidence="8">
        <text>a D-alpha-amino acid + O2 + H2O = a 2-oxocarboxylate + H2O2 + NH4(+)</text>
        <dbReference type="Rhea" id="RHEA:21816"/>
        <dbReference type="ChEBI" id="CHEBI:15377"/>
        <dbReference type="ChEBI" id="CHEBI:15379"/>
        <dbReference type="ChEBI" id="CHEBI:16240"/>
        <dbReference type="ChEBI" id="CHEBI:28938"/>
        <dbReference type="ChEBI" id="CHEBI:35179"/>
        <dbReference type="ChEBI" id="CHEBI:59871"/>
        <dbReference type="EC" id="1.4.3.3"/>
    </reaction>
    <physiologicalReaction direction="left-to-right" evidence="8">
        <dbReference type="Rhea" id="RHEA:21817"/>
    </physiologicalReaction>
</comment>
<keyword evidence="5" id="KW-0560">Oxidoreductase</keyword>
<keyword evidence="3" id="KW-0285">Flavoprotein</keyword>
<dbReference type="Proteomes" id="UP001060018">
    <property type="component" value="Chromosome"/>
</dbReference>
<feature type="binding site" evidence="9">
    <location>
        <position position="276"/>
    </location>
    <ligand>
        <name>D-dopa</name>
        <dbReference type="ChEBI" id="CHEBI:149689"/>
    </ligand>
</feature>
<evidence type="ECO:0000256" key="2">
    <source>
        <dbReference type="ARBA" id="ARBA00006730"/>
    </source>
</evidence>
<evidence type="ECO:0000313" key="12">
    <source>
        <dbReference type="Proteomes" id="UP001060018"/>
    </source>
</evidence>
<dbReference type="PIRSF" id="PIRSF000189">
    <property type="entry name" value="D-aa_oxidase"/>
    <property type="match status" value="1"/>
</dbReference>
<evidence type="ECO:0000256" key="3">
    <source>
        <dbReference type="ARBA" id="ARBA00022630"/>
    </source>
</evidence>
<dbReference type="PANTHER" id="PTHR11530:SF11">
    <property type="entry name" value="D-ASPARTATE OXIDASE"/>
    <property type="match status" value="1"/>
</dbReference>
<dbReference type="AlphaFoldDB" id="A0AA94XUA0"/>
<evidence type="ECO:0000256" key="4">
    <source>
        <dbReference type="ARBA" id="ARBA00022827"/>
    </source>
</evidence>
<evidence type="ECO:0000256" key="7">
    <source>
        <dbReference type="ARBA" id="ARBA00039751"/>
    </source>
</evidence>
<evidence type="ECO:0000256" key="6">
    <source>
        <dbReference type="ARBA" id="ARBA00039101"/>
    </source>
</evidence>
<keyword evidence="4 9" id="KW-0274">FAD</keyword>
<dbReference type="KEGG" id="gar:AOZ07_09820"/>
<dbReference type="SUPFAM" id="SSF51971">
    <property type="entry name" value="Nucleotide-binding domain"/>
    <property type="match status" value="1"/>
</dbReference>
<evidence type="ECO:0000256" key="8">
    <source>
        <dbReference type="ARBA" id="ARBA00049547"/>
    </source>
</evidence>
<sequence>MPELPSPLNVTVIGSGVIGLSTAHELASHGHKVRVISDQEPLQTVSAIAAAIWFPYHSENSPAADVLLARTLARFKALSLIPETGVDLRFGMDIERRADADRSWAKHVADSEVVDAALLPEGALSATSGTVPVITMPTYLSWLQDQCQRHGVEFEQRTVNAIGDLRAGADAVVLAGGMRSAELLGDDHSVYPIRGQVIRLANSAGLRNWLSDDDHPGGVCYIIPRRDDIIVGGTDAAHDTNLEVDAQTASEMLARAISLVPQLAGCEVLEHKVGLRPARETIRLERVSGQDMTVIAAYGHGGGGVTLSWGTAQRVVELLDAPAQATHQ</sequence>
<dbReference type="GO" id="GO:0071949">
    <property type="term" value="F:FAD binding"/>
    <property type="evidence" value="ECO:0007669"/>
    <property type="project" value="InterPro"/>
</dbReference>
<comment type="similarity">
    <text evidence="2">Belongs to the DAMOX/DASOX family.</text>
</comment>
<dbReference type="GO" id="GO:0019478">
    <property type="term" value="P:D-amino acid catabolic process"/>
    <property type="evidence" value="ECO:0007669"/>
    <property type="project" value="TreeGrafter"/>
</dbReference>
<dbReference type="Gene3D" id="3.40.50.720">
    <property type="entry name" value="NAD(P)-binding Rossmann-like Domain"/>
    <property type="match status" value="1"/>
</dbReference>
<dbReference type="EMBL" id="CP102487">
    <property type="protein sequence ID" value="UUX57608.1"/>
    <property type="molecule type" value="Genomic_DNA"/>
</dbReference>
<dbReference type="SUPFAM" id="SSF54373">
    <property type="entry name" value="FAD-linked reductases, C-terminal domain"/>
    <property type="match status" value="1"/>
</dbReference>
<dbReference type="Gene3D" id="3.30.9.10">
    <property type="entry name" value="D-Amino Acid Oxidase, subunit A, domain 2"/>
    <property type="match status" value="1"/>
</dbReference>
<reference evidence="11" key="1">
    <citation type="journal article" date="2022" name="Pest Manag. Sci.">
        <title>Glutamicibacter halophytocola-mediated host fitness of potato tuber moth on Solanaceae crops.</title>
        <authorList>
            <person name="Wang W."/>
            <person name="Xiao G."/>
            <person name="Du G."/>
            <person name="Chang L."/>
            <person name="Yang Y."/>
            <person name="Ye J."/>
            <person name="Chen B."/>
        </authorList>
    </citation>
    <scope>NUCLEOTIDE SEQUENCE</scope>
    <source>
        <strain evidence="11">S2</strain>
    </source>
</reference>
<dbReference type="GO" id="GO:0005737">
    <property type="term" value="C:cytoplasm"/>
    <property type="evidence" value="ECO:0007669"/>
    <property type="project" value="TreeGrafter"/>
</dbReference>
<dbReference type="EC" id="1.4.3.3" evidence="6"/>
<evidence type="ECO:0000259" key="10">
    <source>
        <dbReference type="Pfam" id="PF01266"/>
    </source>
</evidence>
<dbReference type="RefSeq" id="WP_060701837.1">
    <property type="nucleotide sequence ID" value="NZ_CP012750.1"/>
</dbReference>
<gene>
    <name evidence="11" type="ORF">NUH22_09740</name>
</gene>
<evidence type="ECO:0000313" key="11">
    <source>
        <dbReference type="EMBL" id="UUX57608.1"/>
    </source>
</evidence>
<feature type="binding site" evidence="9">
    <location>
        <position position="302"/>
    </location>
    <ligand>
        <name>D-dopa</name>
        <dbReference type="ChEBI" id="CHEBI:149689"/>
    </ligand>
</feature>
<organism evidence="11 12">
    <name type="scientific">Glutamicibacter halophytocola</name>
    <dbReference type="NCBI Taxonomy" id="1933880"/>
    <lineage>
        <taxon>Bacteria</taxon>
        <taxon>Bacillati</taxon>
        <taxon>Actinomycetota</taxon>
        <taxon>Actinomycetes</taxon>
        <taxon>Micrococcales</taxon>
        <taxon>Micrococcaceae</taxon>
        <taxon>Glutamicibacter</taxon>
    </lineage>
</organism>
<feature type="domain" description="FAD dependent oxidoreductase" evidence="10">
    <location>
        <begin position="10"/>
        <end position="318"/>
    </location>
</feature>
<protein>
    <recommendedName>
        <fullName evidence="7">D-amino-acid oxidase</fullName>
        <ecNumber evidence="6">1.4.3.3</ecNumber>
    </recommendedName>
</protein>
<dbReference type="InterPro" id="IPR023209">
    <property type="entry name" value="DAO"/>
</dbReference>
<dbReference type="GO" id="GO:0003884">
    <property type="term" value="F:D-amino-acid oxidase activity"/>
    <property type="evidence" value="ECO:0007669"/>
    <property type="project" value="UniProtKB-EC"/>
</dbReference>
<comment type="cofactor">
    <cofactor evidence="1 9">
        <name>FAD</name>
        <dbReference type="ChEBI" id="CHEBI:57692"/>
    </cofactor>
</comment>
<evidence type="ECO:0000256" key="1">
    <source>
        <dbReference type="ARBA" id="ARBA00001974"/>
    </source>
</evidence>
<evidence type="ECO:0000256" key="9">
    <source>
        <dbReference type="PIRSR" id="PIRSR000189-1"/>
    </source>
</evidence>
<dbReference type="PANTHER" id="PTHR11530">
    <property type="entry name" value="D-AMINO ACID OXIDASE"/>
    <property type="match status" value="1"/>
</dbReference>
<evidence type="ECO:0000256" key="5">
    <source>
        <dbReference type="ARBA" id="ARBA00023002"/>
    </source>
</evidence>
<dbReference type="InterPro" id="IPR006076">
    <property type="entry name" value="FAD-dep_OxRdtase"/>
</dbReference>
<feature type="binding site" evidence="9">
    <location>
        <begin position="301"/>
        <end position="306"/>
    </location>
    <ligand>
        <name>FAD</name>
        <dbReference type="ChEBI" id="CHEBI:57692"/>
    </ligand>
</feature>
<dbReference type="Pfam" id="PF01266">
    <property type="entry name" value="DAO"/>
    <property type="match status" value="1"/>
</dbReference>
<feature type="binding site" evidence="9">
    <location>
        <position position="159"/>
    </location>
    <ligand>
        <name>FAD</name>
        <dbReference type="ChEBI" id="CHEBI:57692"/>
    </ligand>
</feature>